<reference evidence="2" key="1">
    <citation type="journal article" date="2017" name="Nat. Microbiol.">
        <title>Global analysis of biosynthetic gene clusters reveals vast potential of secondary metabolite production in Penicillium species.</title>
        <authorList>
            <person name="Nielsen J.C."/>
            <person name="Grijseels S."/>
            <person name="Prigent S."/>
            <person name="Ji B."/>
            <person name="Dainat J."/>
            <person name="Nielsen K.F."/>
            <person name="Frisvad J.C."/>
            <person name="Workman M."/>
            <person name="Nielsen J."/>
        </authorList>
    </citation>
    <scope>NUCLEOTIDE SEQUENCE [LARGE SCALE GENOMIC DNA]</scope>
    <source>
        <strain evidence="2">IBT 4502</strain>
    </source>
</reference>
<dbReference type="EMBL" id="MDYM01000017">
    <property type="protein sequence ID" value="OQD61344.1"/>
    <property type="molecule type" value="Genomic_DNA"/>
</dbReference>
<evidence type="ECO:0000313" key="2">
    <source>
        <dbReference type="Proteomes" id="UP000191408"/>
    </source>
</evidence>
<organism evidence="1 2">
    <name type="scientific">Penicillium polonicum</name>
    <dbReference type="NCBI Taxonomy" id="60169"/>
    <lineage>
        <taxon>Eukaryota</taxon>
        <taxon>Fungi</taxon>
        <taxon>Dikarya</taxon>
        <taxon>Ascomycota</taxon>
        <taxon>Pezizomycotina</taxon>
        <taxon>Eurotiomycetes</taxon>
        <taxon>Eurotiomycetidae</taxon>
        <taxon>Eurotiales</taxon>
        <taxon>Aspergillaceae</taxon>
        <taxon>Penicillium</taxon>
    </lineage>
</organism>
<dbReference type="AlphaFoldDB" id="A0A1V6N9I4"/>
<sequence>MTTDTEEVLSNELIRLRISGGASGVDEGPITSRSTLDELIKSTFQPALHTQKILEPIVPTHPFFDRAKKLHRKHDWPEERFENFQRLLCGTRNFPCILLLNPKNDLLPFDEMVEATPTLTWLENTLEEIGLRLDDVIPEMFGLTLDFIREFKLPIILSCQCFRPFQHERWGSFNHDMIRKLSSSMIGAERQTVLGFHFEEHLIHCVQGFHPAALYHVDYEREQRLDKSLRQIFHSLFEPCAPWQTENLGKSLDGKTESIKILIQQLRLSAAEYDELRMRGHSLGMSQHREGLITAEQWDNTEKALNLIVPLLFLNTSTKSPL</sequence>
<name>A0A1V6N9I4_PENPO</name>
<accession>A0A1V6N9I4</accession>
<dbReference type="OrthoDB" id="4276527at2759"/>
<comment type="caution">
    <text evidence="1">The sequence shown here is derived from an EMBL/GenBank/DDBJ whole genome shotgun (WGS) entry which is preliminary data.</text>
</comment>
<dbReference type="Proteomes" id="UP000191408">
    <property type="component" value="Unassembled WGS sequence"/>
</dbReference>
<keyword evidence="2" id="KW-1185">Reference proteome</keyword>
<evidence type="ECO:0000313" key="1">
    <source>
        <dbReference type="EMBL" id="OQD61344.1"/>
    </source>
</evidence>
<protein>
    <submittedName>
        <fullName evidence="1">Uncharacterized protein</fullName>
    </submittedName>
</protein>
<proteinExistence type="predicted"/>
<gene>
    <name evidence="1" type="ORF">PENPOL_c017G06375</name>
</gene>
<dbReference type="STRING" id="60169.A0A1V6N9I4"/>